<sequence>MPPPYQPVPGLDLELEDAPDAPLLDLESPGGNGEASDTGSLHSHVEPVPSYRFSRWGVHSPRRIVLLVAIIKFTVVMSGMLLLLPSARLLEDLFCHLHYKDDSPDIIDEMKCKVDEVQANLGYLAGWNGLCNSIIGLVVAFPYGMMSDKIGRKPTIIFAWSGLAVAFLFAPFSLKVWQTTLREDPYVVLMGAFFQLFGGGIPVMLSTLYAVAADVSTEQNKATHFLWLTFGSTAGGIIGPVIAGILMNKYGPWLPIYLVACMVPVIYGILFLLPETLTINLKDQKTQSDVSRPATFKDYMTRGVNELVHSLNMLKNFSVVMILVTFFVQNARFTAYSQTLGQYISKHFGWKLAEVSLLLSPLGILNLIVLGGLPKVSEILMSRRFRMTPFGKDLFLTRVSTCILTIGAIVQGMGHSITIFLFGLSISTFGAADSPLARATVTHYVSPEYTSRLYALIGMIEVIGSFIGGPVIAWCFDQGLKRKGIWTGLPWFYVGFLCSLSWIALWFVKPPKKHSREDPTDSDGDDTDDYMPDDPLRLR</sequence>
<proteinExistence type="predicted"/>
<evidence type="ECO:0000313" key="1">
    <source>
        <dbReference type="EMBL" id="KAJ3539400.1"/>
    </source>
</evidence>
<dbReference type="EMBL" id="JANRMS010000463">
    <property type="protein sequence ID" value="KAJ3539400.1"/>
    <property type="molecule type" value="Genomic_DNA"/>
</dbReference>
<accession>A0ACC1SGZ5</accession>
<protein>
    <submittedName>
        <fullName evidence="1">Uncharacterized protein</fullName>
    </submittedName>
</protein>
<dbReference type="Proteomes" id="UP001148629">
    <property type="component" value="Unassembled WGS sequence"/>
</dbReference>
<evidence type="ECO:0000313" key="2">
    <source>
        <dbReference type="Proteomes" id="UP001148629"/>
    </source>
</evidence>
<gene>
    <name evidence="1" type="ORF">NM208_g5507</name>
</gene>
<keyword evidence="2" id="KW-1185">Reference proteome</keyword>
<comment type="caution">
    <text evidence="1">The sequence shown here is derived from an EMBL/GenBank/DDBJ whole genome shotgun (WGS) entry which is preliminary data.</text>
</comment>
<organism evidence="1 2">
    <name type="scientific">Fusarium decemcellulare</name>
    <dbReference type="NCBI Taxonomy" id="57161"/>
    <lineage>
        <taxon>Eukaryota</taxon>
        <taxon>Fungi</taxon>
        <taxon>Dikarya</taxon>
        <taxon>Ascomycota</taxon>
        <taxon>Pezizomycotina</taxon>
        <taxon>Sordariomycetes</taxon>
        <taxon>Hypocreomycetidae</taxon>
        <taxon>Hypocreales</taxon>
        <taxon>Nectriaceae</taxon>
        <taxon>Fusarium</taxon>
        <taxon>Fusarium decemcellulare species complex</taxon>
    </lineage>
</organism>
<reference evidence="1" key="1">
    <citation type="submission" date="2022-08" db="EMBL/GenBank/DDBJ databases">
        <title>Genome Sequence of Fusarium decemcellulare.</title>
        <authorList>
            <person name="Buettner E."/>
        </authorList>
    </citation>
    <scope>NUCLEOTIDE SEQUENCE</scope>
    <source>
        <strain evidence="1">Babe19</strain>
    </source>
</reference>
<name>A0ACC1SGZ5_9HYPO</name>